<feature type="transmembrane region" description="Helical" evidence="8">
    <location>
        <begin position="149"/>
        <end position="172"/>
    </location>
</feature>
<feature type="transmembrane region" description="Helical" evidence="8">
    <location>
        <begin position="380"/>
        <end position="401"/>
    </location>
</feature>
<dbReference type="NCBIfam" id="TIGR01272">
    <property type="entry name" value="gluP"/>
    <property type="match status" value="1"/>
</dbReference>
<evidence type="ECO:0000256" key="5">
    <source>
        <dbReference type="ARBA" id="ARBA00022692"/>
    </source>
</evidence>
<keyword evidence="6 8" id="KW-1133">Transmembrane helix</keyword>
<dbReference type="GO" id="GO:0005886">
    <property type="term" value="C:plasma membrane"/>
    <property type="evidence" value="ECO:0007669"/>
    <property type="project" value="UniProtKB-SubCell"/>
</dbReference>
<feature type="transmembrane region" description="Helical" evidence="8">
    <location>
        <begin position="198"/>
        <end position="220"/>
    </location>
</feature>
<dbReference type="InterPro" id="IPR050375">
    <property type="entry name" value="MFS_TsgA-like"/>
</dbReference>
<keyword evidence="4" id="KW-1003">Cell membrane</keyword>
<feature type="transmembrane region" description="Helical" evidence="8">
    <location>
        <begin position="291"/>
        <end position="310"/>
    </location>
</feature>
<name>A0A928YR26_9SPHI</name>
<evidence type="ECO:0000256" key="7">
    <source>
        <dbReference type="ARBA" id="ARBA00023136"/>
    </source>
</evidence>
<comment type="similarity">
    <text evidence="3">Belongs to the major facilitator superfamily. FHS transporter (TC 2.A.1.7) family.</text>
</comment>
<dbReference type="Gene3D" id="1.20.1250.20">
    <property type="entry name" value="MFS general substrate transporter like domains"/>
    <property type="match status" value="2"/>
</dbReference>
<feature type="transmembrane region" description="Helical" evidence="8">
    <location>
        <begin position="90"/>
        <end position="107"/>
    </location>
</feature>
<reference evidence="9" key="1">
    <citation type="submission" date="2018-02" db="EMBL/GenBank/DDBJ databases">
        <authorList>
            <person name="Vasarhelyi B.M."/>
            <person name="Deshmukh S."/>
            <person name="Balint B."/>
            <person name="Kukolya J."/>
        </authorList>
    </citation>
    <scope>NUCLEOTIDE SEQUENCE</scope>
    <source>
        <strain evidence="9">KB22</strain>
    </source>
</reference>
<dbReference type="GO" id="GO:0005354">
    <property type="term" value="F:galactose transmembrane transporter activity"/>
    <property type="evidence" value="ECO:0007669"/>
    <property type="project" value="InterPro"/>
</dbReference>
<feature type="transmembrane region" description="Helical" evidence="8">
    <location>
        <begin position="322"/>
        <end position="344"/>
    </location>
</feature>
<evidence type="ECO:0000256" key="6">
    <source>
        <dbReference type="ARBA" id="ARBA00022989"/>
    </source>
</evidence>
<evidence type="ECO:0000256" key="2">
    <source>
        <dbReference type="ARBA" id="ARBA00004429"/>
    </source>
</evidence>
<comment type="subcellular location">
    <subcellularLocation>
        <location evidence="2">Cell inner membrane</location>
        <topology evidence="2">Multi-pass membrane protein</topology>
    </subcellularLocation>
</comment>
<evidence type="ECO:0000313" key="9">
    <source>
        <dbReference type="EMBL" id="MBE8714222.1"/>
    </source>
</evidence>
<dbReference type="GO" id="GO:0055056">
    <property type="term" value="F:D-glucose transmembrane transporter activity"/>
    <property type="evidence" value="ECO:0007669"/>
    <property type="project" value="InterPro"/>
</dbReference>
<feature type="transmembrane region" description="Helical" evidence="8">
    <location>
        <begin position="113"/>
        <end position="137"/>
    </location>
</feature>
<dbReference type="RefSeq" id="WP_196936528.1">
    <property type="nucleotide sequence ID" value="NZ_MU158698.1"/>
</dbReference>
<sequence length="440" mass="48784">MKNKAQAVLAKSLSKRDAVISMFIIGLLFFIFGFVTWINAILIPYFKIACELNNFESYLVAFAFYIAYLVMSLPAAYILKRIGFKRGMMLGFWAMAIGAALFVPAGFGRIYPLFLTGLFTLGIGLAILQTAANPYITILGDKERAAQRFSIMGICNKLAGIIAPLLFAAVILKPTDNELFNQINLMQGLEKEQALDELIARVIVPYAVVSVVLLLLGFFVRYSPLPEIDTETEDEEILVSNAGKKSILDFPHLVLGSVAIFFHVGSQVIAVDSIINYVSETGVPFLEAKVFPSYTLTATIIGYLLGITLIPKLLSQLTALKICTVLGLIFSFFVIFLQGEISLFGHTTDVSVWFIVLLGFANSMIWAGVWPLALDNLGRFLKVGASLLIMALCGNAIMPLLYGYFADVYSLKLAYWVLVPCYVYLLYYAFYGHKVKRWTI</sequence>
<feature type="transmembrane region" description="Helical" evidence="8">
    <location>
        <begin position="58"/>
        <end position="78"/>
    </location>
</feature>
<dbReference type="AlphaFoldDB" id="A0A928YR26"/>
<dbReference type="SUPFAM" id="SSF103473">
    <property type="entry name" value="MFS general substrate transporter"/>
    <property type="match status" value="1"/>
</dbReference>
<gene>
    <name evidence="9" type="ORF">C4F49_11055</name>
</gene>
<dbReference type="InterPro" id="IPR036259">
    <property type="entry name" value="MFS_trans_sf"/>
</dbReference>
<dbReference type="Proteomes" id="UP000616201">
    <property type="component" value="Unassembled WGS sequence"/>
</dbReference>
<evidence type="ECO:0000256" key="3">
    <source>
        <dbReference type="ARBA" id="ARBA00009120"/>
    </source>
</evidence>
<feature type="transmembrane region" description="Helical" evidence="8">
    <location>
        <begin position="253"/>
        <end position="271"/>
    </location>
</feature>
<feature type="transmembrane region" description="Helical" evidence="8">
    <location>
        <begin position="413"/>
        <end position="431"/>
    </location>
</feature>
<proteinExistence type="inferred from homology"/>
<feature type="transmembrane region" description="Helical" evidence="8">
    <location>
        <begin position="20"/>
        <end position="46"/>
    </location>
</feature>
<organism evidence="9 10">
    <name type="scientific">Sphingobacterium hungaricum</name>
    <dbReference type="NCBI Taxonomy" id="2082723"/>
    <lineage>
        <taxon>Bacteria</taxon>
        <taxon>Pseudomonadati</taxon>
        <taxon>Bacteroidota</taxon>
        <taxon>Sphingobacteriia</taxon>
        <taxon>Sphingobacteriales</taxon>
        <taxon>Sphingobacteriaceae</taxon>
        <taxon>Sphingobacterium</taxon>
    </lineage>
</organism>
<dbReference type="InterPro" id="IPR011701">
    <property type="entry name" value="MFS"/>
</dbReference>
<protein>
    <submittedName>
        <fullName evidence="9">Glucose/galactose MFS transporter</fullName>
    </submittedName>
</protein>
<keyword evidence="10" id="KW-1185">Reference proteome</keyword>
<comment type="caution">
    <text evidence="9">The sequence shown here is derived from an EMBL/GenBank/DDBJ whole genome shotgun (WGS) entry which is preliminary data.</text>
</comment>
<dbReference type="PANTHER" id="PTHR43702">
    <property type="entry name" value="L-FUCOSE-PROTON SYMPORTER"/>
    <property type="match status" value="1"/>
</dbReference>
<evidence type="ECO:0000256" key="4">
    <source>
        <dbReference type="ARBA" id="ARBA00022475"/>
    </source>
</evidence>
<evidence type="ECO:0000256" key="8">
    <source>
        <dbReference type="SAM" id="Phobius"/>
    </source>
</evidence>
<dbReference type="EMBL" id="PRDK01000006">
    <property type="protein sequence ID" value="MBE8714222.1"/>
    <property type="molecule type" value="Genomic_DNA"/>
</dbReference>
<dbReference type="GO" id="GO:1904659">
    <property type="term" value="P:D-glucose transmembrane transport"/>
    <property type="evidence" value="ECO:0007669"/>
    <property type="project" value="InterPro"/>
</dbReference>
<keyword evidence="7 8" id="KW-0472">Membrane</keyword>
<keyword evidence="5 8" id="KW-0812">Transmembrane</keyword>
<dbReference type="InterPro" id="IPR005964">
    <property type="entry name" value="Glc/Gal_transptr_bac"/>
</dbReference>
<evidence type="ECO:0000256" key="1">
    <source>
        <dbReference type="ARBA" id="ARBA00003321"/>
    </source>
</evidence>
<evidence type="ECO:0000313" key="10">
    <source>
        <dbReference type="Proteomes" id="UP000616201"/>
    </source>
</evidence>
<accession>A0A928YR26</accession>
<dbReference type="PANTHER" id="PTHR43702:SF12">
    <property type="entry name" value="N-ACETYL GLUCOSAMINE TRANSPORTER NAGP"/>
    <property type="match status" value="1"/>
</dbReference>
<dbReference type="CDD" id="cd17394">
    <property type="entry name" value="MFS_FucP_like"/>
    <property type="match status" value="1"/>
</dbReference>
<dbReference type="Pfam" id="PF07690">
    <property type="entry name" value="MFS_1"/>
    <property type="match status" value="1"/>
</dbReference>
<feature type="transmembrane region" description="Helical" evidence="8">
    <location>
        <begin position="350"/>
        <end position="373"/>
    </location>
</feature>
<comment type="function">
    <text evidence="1">Intake of glucose and galactose.</text>
</comment>